<dbReference type="GO" id="GO:0009228">
    <property type="term" value="P:thiamine biosynthetic process"/>
    <property type="evidence" value="ECO:0007669"/>
    <property type="project" value="UniProtKB-KW"/>
</dbReference>
<comment type="caution">
    <text evidence="10">The sequence shown here is derived from an EMBL/GenBank/DDBJ whole genome shotgun (WGS) entry which is preliminary data.</text>
</comment>
<comment type="catalytic activity">
    <reaction evidence="8">
        <text>thiamine + H2O = 5-(2-hydroxyethyl)-4-methylthiazole + 4-amino-5-hydroxymethyl-2-methylpyrimidine + H(+)</text>
        <dbReference type="Rhea" id="RHEA:17509"/>
        <dbReference type="ChEBI" id="CHEBI:15377"/>
        <dbReference type="ChEBI" id="CHEBI:15378"/>
        <dbReference type="ChEBI" id="CHEBI:16892"/>
        <dbReference type="ChEBI" id="CHEBI:17957"/>
        <dbReference type="ChEBI" id="CHEBI:18385"/>
        <dbReference type="EC" id="3.5.99.2"/>
    </reaction>
</comment>
<feature type="domain" description="Thiaminase-2/PQQC" evidence="9">
    <location>
        <begin position="5"/>
        <end position="37"/>
    </location>
</feature>
<comment type="catalytic activity">
    <reaction evidence="1">
        <text>4-amino-5-aminomethyl-2-methylpyrimidine + H2O = 4-amino-5-hydroxymethyl-2-methylpyrimidine + NH4(+)</text>
        <dbReference type="Rhea" id="RHEA:31799"/>
        <dbReference type="ChEBI" id="CHEBI:15377"/>
        <dbReference type="ChEBI" id="CHEBI:16892"/>
        <dbReference type="ChEBI" id="CHEBI:28938"/>
        <dbReference type="ChEBI" id="CHEBI:63416"/>
        <dbReference type="EC" id="3.5.99.2"/>
    </reaction>
</comment>
<protein>
    <recommendedName>
        <fullName evidence="6">Aminopyrimidine aminohydrolase</fullName>
        <ecNumber evidence="5">3.5.99.2</ecNumber>
    </recommendedName>
</protein>
<dbReference type="GO" id="GO:0050334">
    <property type="term" value="F:thiaminase activity"/>
    <property type="evidence" value="ECO:0007669"/>
    <property type="project" value="UniProtKB-EC"/>
</dbReference>
<evidence type="ECO:0000256" key="6">
    <source>
        <dbReference type="ARBA" id="ARBA00013647"/>
    </source>
</evidence>
<organism evidence="10 11">
    <name type="scientific">Lentilactobacillus parabuchneri</name>
    <dbReference type="NCBI Taxonomy" id="152331"/>
    <lineage>
        <taxon>Bacteria</taxon>
        <taxon>Bacillati</taxon>
        <taxon>Bacillota</taxon>
        <taxon>Bacilli</taxon>
        <taxon>Lactobacillales</taxon>
        <taxon>Lactobacillaceae</taxon>
        <taxon>Lentilactobacillus</taxon>
    </lineage>
</organism>
<evidence type="ECO:0000256" key="7">
    <source>
        <dbReference type="ARBA" id="ARBA00022977"/>
    </source>
</evidence>
<comment type="subunit">
    <text evidence="4">Homotetramer.</text>
</comment>
<evidence type="ECO:0000256" key="3">
    <source>
        <dbReference type="ARBA" id="ARBA00010264"/>
    </source>
</evidence>
<dbReference type="EC" id="3.5.99.2" evidence="5"/>
<dbReference type="AlphaFoldDB" id="A0A844EN20"/>
<dbReference type="SUPFAM" id="SSF48613">
    <property type="entry name" value="Heme oxygenase-like"/>
    <property type="match status" value="1"/>
</dbReference>
<dbReference type="Proteomes" id="UP000491237">
    <property type="component" value="Unassembled WGS sequence"/>
</dbReference>
<accession>A0A844EN20</accession>
<dbReference type="Pfam" id="PF03070">
    <property type="entry name" value="TENA_THI-4"/>
    <property type="match status" value="1"/>
</dbReference>
<evidence type="ECO:0000313" key="11">
    <source>
        <dbReference type="Proteomes" id="UP000491237"/>
    </source>
</evidence>
<gene>
    <name evidence="10" type="ORF">GKC44_09230</name>
</gene>
<sequence length="37" mass="4430">MHELAQPLWLQSVNHPFIKQLISGELPMSTFRYYLLQ</sequence>
<proteinExistence type="inferred from homology"/>
<dbReference type="GO" id="GO:0009229">
    <property type="term" value="P:thiamine diphosphate biosynthetic process"/>
    <property type="evidence" value="ECO:0007669"/>
    <property type="project" value="UniProtKB-UniPathway"/>
</dbReference>
<dbReference type="Gene3D" id="1.20.910.10">
    <property type="entry name" value="Heme oxygenase-like"/>
    <property type="match status" value="1"/>
</dbReference>
<dbReference type="InterPro" id="IPR004305">
    <property type="entry name" value="Thiaminase-2/PQQC"/>
</dbReference>
<evidence type="ECO:0000256" key="5">
    <source>
        <dbReference type="ARBA" id="ARBA00012684"/>
    </source>
</evidence>
<evidence type="ECO:0000259" key="9">
    <source>
        <dbReference type="Pfam" id="PF03070"/>
    </source>
</evidence>
<evidence type="ECO:0000256" key="4">
    <source>
        <dbReference type="ARBA" id="ARBA00011881"/>
    </source>
</evidence>
<dbReference type="InterPro" id="IPR016084">
    <property type="entry name" value="Haem_Oase-like_multi-hlx"/>
</dbReference>
<dbReference type="EMBL" id="WKKY01000410">
    <property type="protein sequence ID" value="MSE21413.1"/>
    <property type="molecule type" value="Genomic_DNA"/>
</dbReference>
<dbReference type="UniPathway" id="UPA00060"/>
<comment type="similarity">
    <text evidence="3">Belongs to the TenA family.</text>
</comment>
<evidence type="ECO:0000313" key="10">
    <source>
        <dbReference type="EMBL" id="MSE21413.1"/>
    </source>
</evidence>
<name>A0A844EN20_9LACO</name>
<reference evidence="10 11" key="1">
    <citation type="submission" date="2019-11" db="EMBL/GenBank/DDBJ databases">
        <title>Draft Genome Sequence of Plant Growth-Promoting Rhizosphere-Associated Bacteria.</title>
        <authorList>
            <person name="Vasilyev I.Y."/>
            <person name="Radchenko V."/>
            <person name="Ilnitskaya E.V."/>
        </authorList>
    </citation>
    <scope>NUCLEOTIDE SEQUENCE [LARGE SCALE GENOMIC DNA]</scope>
    <source>
        <strain evidence="10 11">VRA_07sq_f</strain>
    </source>
</reference>
<keyword evidence="7" id="KW-0784">Thiamine biosynthesis</keyword>
<comment type="pathway">
    <text evidence="2">Cofactor biosynthesis; thiamine diphosphate biosynthesis.</text>
</comment>
<evidence type="ECO:0000256" key="1">
    <source>
        <dbReference type="ARBA" id="ARBA00001881"/>
    </source>
</evidence>
<evidence type="ECO:0000256" key="2">
    <source>
        <dbReference type="ARBA" id="ARBA00004948"/>
    </source>
</evidence>
<evidence type="ECO:0000256" key="8">
    <source>
        <dbReference type="ARBA" id="ARBA00048337"/>
    </source>
</evidence>
<feature type="non-terminal residue" evidence="10">
    <location>
        <position position="37"/>
    </location>
</feature>